<dbReference type="Proteomes" id="UP000219338">
    <property type="component" value="Unassembled WGS sequence"/>
</dbReference>
<sequence length="52" mass="5785">MKFQWVNFALGIGVDDMDDGFELAHHLAPNEPVEDSSMLLAILLRRSGTVRA</sequence>
<protein>
    <submittedName>
        <fullName evidence="1">Uncharacterized protein</fullName>
    </submittedName>
</protein>
<organism evidence="1 2">
    <name type="scientific">Armillaria ostoyae</name>
    <name type="common">Armillaria root rot fungus</name>
    <dbReference type="NCBI Taxonomy" id="47428"/>
    <lineage>
        <taxon>Eukaryota</taxon>
        <taxon>Fungi</taxon>
        <taxon>Dikarya</taxon>
        <taxon>Basidiomycota</taxon>
        <taxon>Agaricomycotina</taxon>
        <taxon>Agaricomycetes</taxon>
        <taxon>Agaricomycetidae</taxon>
        <taxon>Agaricales</taxon>
        <taxon>Marasmiineae</taxon>
        <taxon>Physalacriaceae</taxon>
        <taxon>Armillaria</taxon>
    </lineage>
</organism>
<dbReference type="EMBL" id="FUEG01000005">
    <property type="protein sequence ID" value="SJL04251.1"/>
    <property type="molecule type" value="Genomic_DNA"/>
</dbReference>
<proteinExistence type="predicted"/>
<evidence type="ECO:0000313" key="2">
    <source>
        <dbReference type="Proteomes" id="UP000219338"/>
    </source>
</evidence>
<accession>A0A284R6A9</accession>
<keyword evidence="2" id="KW-1185">Reference proteome</keyword>
<gene>
    <name evidence="1" type="ORF">ARMOST_07612</name>
</gene>
<reference evidence="2" key="1">
    <citation type="journal article" date="2017" name="Nat. Ecol. Evol.">
        <title>Genome expansion and lineage-specific genetic innovations in the forest pathogenic fungi Armillaria.</title>
        <authorList>
            <person name="Sipos G."/>
            <person name="Prasanna A.N."/>
            <person name="Walter M.C."/>
            <person name="O'Connor E."/>
            <person name="Balint B."/>
            <person name="Krizsan K."/>
            <person name="Kiss B."/>
            <person name="Hess J."/>
            <person name="Varga T."/>
            <person name="Slot J."/>
            <person name="Riley R."/>
            <person name="Boka B."/>
            <person name="Rigling D."/>
            <person name="Barry K."/>
            <person name="Lee J."/>
            <person name="Mihaltcheva S."/>
            <person name="LaButti K."/>
            <person name="Lipzen A."/>
            <person name="Waldron R."/>
            <person name="Moloney N.M."/>
            <person name="Sperisen C."/>
            <person name="Kredics L."/>
            <person name="Vagvoelgyi C."/>
            <person name="Patrignani A."/>
            <person name="Fitzpatrick D."/>
            <person name="Nagy I."/>
            <person name="Doyle S."/>
            <person name="Anderson J.B."/>
            <person name="Grigoriev I.V."/>
            <person name="Gueldener U."/>
            <person name="Muensterkoetter M."/>
            <person name="Nagy L.G."/>
        </authorList>
    </citation>
    <scope>NUCLEOTIDE SEQUENCE [LARGE SCALE GENOMIC DNA]</scope>
    <source>
        <strain evidence="2">C18/9</strain>
    </source>
</reference>
<name>A0A284R6A9_ARMOS</name>
<dbReference type="AlphaFoldDB" id="A0A284R6A9"/>
<evidence type="ECO:0000313" key="1">
    <source>
        <dbReference type="EMBL" id="SJL04251.1"/>
    </source>
</evidence>